<proteinExistence type="predicted"/>
<dbReference type="PANTHER" id="PTHR39470:SF1">
    <property type="entry name" value="CHORISMATE SYNTHASE PROTEIN"/>
    <property type="match status" value="1"/>
</dbReference>
<keyword evidence="4" id="KW-1185">Reference proteome</keyword>
<evidence type="ECO:0000256" key="2">
    <source>
        <dbReference type="SAM" id="Phobius"/>
    </source>
</evidence>
<evidence type="ECO:0000313" key="3">
    <source>
        <dbReference type="EMBL" id="KAK2072940.1"/>
    </source>
</evidence>
<gene>
    <name evidence="3" type="ORF">P8C59_007259</name>
</gene>
<feature type="transmembrane region" description="Helical" evidence="2">
    <location>
        <begin position="12"/>
        <end position="29"/>
    </location>
</feature>
<feature type="transmembrane region" description="Helical" evidence="2">
    <location>
        <begin position="231"/>
        <end position="249"/>
    </location>
</feature>
<evidence type="ECO:0000313" key="4">
    <source>
        <dbReference type="Proteomes" id="UP001217918"/>
    </source>
</evidence>
<accession>A0AAD9I971</accession>
<keyword evidence="2" id="KW-0472">Membrane</keyword>
<sequence>MAPSLSWGTWQSLLLVLGPLFLPKAISYYRSVRNGARRRPNLPVVPAPPAVSAVLVLLAGAALLCLCLALPPFAPENVFAVTQSRLQIPVDVLFTRLASLRPNATLTARDTALRARFVNLESRLLYCHYGPAALADCPFCASDDPATFLYYAAADVAAPHLLNLAGVTAATSAALAGRPAAAWRAAATVAAVVLAAVDGYLLATYDHGANRGARRLGDVDFFHWRARAARLVALAALDAALAGLVWLTATRRAFVTAPTPAERVEGVARALAAVKSSLHAVGIVKNTAIRDEELRARSQAYWDHEVSLMREVMEEKEVIERINDALQNRIDIQQISREADMYAQSMFASLVPPTDSSESTRQQAVPTVSAPRTAKACPSSVGI</sequence>
<keyword evidence="2" id="KW-1133">Transmembrane helix</keyword>
<feature type="compositionally biased region" description="Polar residues" evidence="1">
    <location>
        <begin position="354"/>
        <end position="366"/>
    </location>
</feature>
<reference evidence="3" key="1">
    <citation type="journal article" date="2023" name="Mol. Plant Microbe Interact.">
        <title>Elucidating the Obligate Nature and Biological Capacity of an Invasive Fungal Corn Pathogen.</title>
        <authorList>
            <person name="MacCready J.S."/>
            <person name="Roggenkamp E.M."/>
            <person name="Gdanetz K."/>
            <person name="Chilvers M.I."/>
        </authorList>
    </citation>
    <scope>NUCLEOTIDE SEQUENCE</scope>
    <source>
        <strain evidence="3">PM02</strain>
    </source>
</reference>
<dbReference type="EMBL" id="JAQQPM010000006">
    <property type="protein sequence ID" value="KAK2072940.1"/>
    <property type="molecule type" value="Genomic_DNA"/>
</dbReference>
<dbReference type="PANTHER" id="PTHR39470">
    <property type="entry name" value="CHROMOSOME 10, WHOLE GENOME SHOTGUN SEQUENCE"/>
    <property type="match status" value="1"/>
</dbReference>
<organism evidence="3 4">
    <name type="scientific">Phyllachora maydis</name>
    <dbReference type="NCBI Taxonomy" id="1825666"/>
    <lineage>
        <taxon>Eukaryota</taxon>
        <taxon>Fungi</taxon>
        <taxon>Dikarya</taxon>
        <taxon>Ascomycota</taxon>
        <taxon>Pezizomycotina</taxon>
        <taxon>Sordariomycetes</taxon>
        <taxon>Sordariomycetidae</taxon>
        <taxon>Phyllachorales</taxon>
        <taxon>Phyllachoraceae</taxon>
        <taxon>Phyllachora</taxon>
    </lineage>
</organism>
<dbReference type="Proteomes" id="UP001217918">
    <property type="component" value="Unassembled WGS sequence"/>
</dbReference>
<keyword evidence="2" id="KW-0812">Transmembrane</keyword>
<name>A0AAD9I971_9PEZI</name>
<evidence type="ECO:0000256" key="1">
    <source>
        <dbReference type="SAM" id="MobiDB-lite"/>
    </source>
</evidence>
<comment type="caution">
    <text evidence="3">The sequence shown here is derived from an EMBL/GenBank/DDBJ whole genome shotgun (WGS) entry which is preliminary data.</text>
</comment>
<dbReference type="AlphaFoldDB" id="A0AAD9I971"/>
<protein>
    <submittedName>
        <fullName evidence="3">Uncharacterized protein</fullName>
    </submittedName>
</protein>
<feature type="transmembrane region" description="Helical" evidence="2">
    <location>
        <begin position="181"/>
        <end position="205"/>
    </location>
</feature>
<feature type="transmembrane region" description="Helical" evidence="2">
    <location>
        <begin position="50"/>
        <end position="74"/>
    </location>
</feature>
<feature type="region of interest" description="Disordered" evidence="1">
    <location>
        <begin position="352"/>
        <end position="383"/>
    </location>
</feature>